<evidence type="ECO:0000313" key="2">
    <source>
        <dbReference type="EMBL" id="KAJ6826469.1"/>
    </source>
</evidence>
<sequence length="53" mass="6586">MKAQMELQMQEVNFLESRNEWKLKCKFYLRVICVIWFFFAISMRCIFRHGTHP</sequence>
<keyword evidence="1" id="KW-1133">Transmembrane helix</keyword>
<keyword evidence="4" id="KW-1185">Reference proteome</keyword>
<evidence type="ECO:0000313" key="3">
    <source>
        <dbReference type="EMBL" id="KAJ6826676.1"/>
    </source>
</evidence>
<dbReference type="EMBL" id="JANAVB010020998">
    <property type="protein sequence ID" value="KAJ6826469.1"/>
    <property type="molecule type" value="Genomic_DNA"/>
</dbReference>
<feature type="transmembrane region" description="Helical" evidence="1">
    <location>
        <begin position="27"/>
        <end position="47"/>
    </location>
</feature>
<reference evidence="2" key="2">
    <citation type="submission" date="2023-04" db="EMBL/GenBank/DDBJ databases">
        <authorList>
            <person name="Bruccoleri R.E."/>
            <person name="Oakeley E.J."/>
            <person name="Faust A.-M."/>
            <person name="Dessus-Babus S."/>
            <person name="Altorfer M."/>
            <person name="Burckhardt D."/>
            <person name="Oertli M."/>
            <person name="Naumann U."/>
            <person name="Petersen F."/>
            <person name="Wong J."/>
        </authorList>
    </citation>
    <scope>NUCLEOTIDE SEQUENCE</scope>
    <source>
        <strain evidence="2">GSM-AAB239-AS_SAM_17_03QT</strain>
        <tissue evidence="2">Leaf</tissue>
    </source>
</reference>
<reference evidence="2" key="1">
    <citation type="journal article" date="2023" name="GigaByte">
        <title>Genome assembly of the bearded iris, Iris pallida Lam.</title>
        <authorList>
            <person name="Bruccoleri R.E."/>
            <person name="Oakeley E.J."/>
            <person name="Faust A.M.E."/>
            <person name="Altorfer M."/>
            <person name="Dessus-Babus S."/>
            <person name="Burckhardt D."/>
            <person name="Oertli M."/>
            <person name="Naumann U."/>
            <person name="Petersen F."/>
            <person name="Wong J."/>
        </authorList>
    </citation>
    <scope>NUCLEOTIDE SEQUENCE</scope>
    <source>
        <strain evidence="2">GSM-AAB239-AS_SAM_17_03QT</strain>
    </source>
</reference>
<organism evidence="2 4">
    <name type="scientific">Iris pallida</name>
    <name type="common">Sweet iris</name>
    <dbReference type="NCBI Taxonomy" id="29817"/>
    <lineage>
        <taxon>Eukaryota</taxon>
        <taxon>Viridiplantae</taxon>
        <taxon>Streptophyta</taxon>
        <taxon>Embryophyta</taxon>
        <taxon>Tracheophyta</taxon>
        <taxon>Spermatophyta</taxon>
        <taxon>Magnoliopsida</taxon>
        <taxon>Liliopsida</taxon>
        <taxon>Asparagales</taxon>
        <taxon>Iridaceae</taxon>
        <taxon>Iridoideae</taxon>
        <taxon>Irideae</taxon>
        <taxon>Iris</taxon>
    </lineage>
</organism>
<proteinExistence type="predicted"/>
<keyword evidence="1" id="KW-0812">Transmembrane</keyword>
<accession>A0AAX6GCP3</accession>
<gene>
    <name evidence="3" type="ORF">M6B38_371020</name>
    <name evidence="2" type="ORF">M6B38_371850</name>
</gene>
<dbReference type="AlphaFoldDB" id="A0AAX6GCP3"/>
<keyword evidence="1" id="KW-0472">Membrane</keyword>
<name>A0AAX6GCP3_IRIPA</name>
<evidence type="ECO:0000256" key="1">
    <source>
        <dbReference type="SAM" id="Phobius"/>
    </source>
</evidence>
<dbReference type="EMBL" id="JANAVB010020742">
    <property type="protein sequence ID" value="KAJ6826676.1"/>
    <property type="molecule type" value="Genomic_DNA"/>
</dbReference>
<comment type="caution">
    <text evidence="2">The sequence shown here is derived from an EMBL/GenBank/DDBJ whole genome shotgun (WGS) entry which is preliminary data.</text>
</comment>
<dbReference type="Proteomes" id="UP001140949">
    <property type="component" value="Unassembled WGS sequence"/>
</dbReference>
<evidence type="ECO:0000313" key="4">
    <source>
        <dbReference type="Proteomes" id="UP001140949"/>
    </source>
</evidence>
<protein>
    <submittedName>
        <fullName evidence="2">Uncharacterized protein</fullName>
    </submittedName>
</protein>